<dbReference type="InterPro" id="IPR046341">
    <property type="entry name" value="SET_dom_sf"/>
</dbReference>
<keyword evidence="14" id="KW-1185">Reference proteome</keyword>
<dbReference type="InterPro" id="IPR036236">
    <property type="entry name" value="Znf_C2H2_sf"/>
</dbReference>
<evidence type="ECO:0000313" key="14">
    <source>
        <dbReference type="Proteomes" id="UP001075354"/>
    </source>
</evidence>
<evidence type="ECO:0000256" key="9">
    <source>
        <dbReference type="ARBA" id="ARBA00023242"/>
    </source>
</evidence>
<feature type="compositionally biased region" description="Basic and acidic residues" evidence="11">
    <location>
        <begin position="412"/>
        <end position="428"/>
    </location>
</feature>
<evidence type="ECO:0000256" key="11">
    <source>
        <dbReference type="SAM" id="MobiDB-lite"/>
    </source>
</evidence>
<feature type="compositionally biased region" description="Basic residues" evidence="11">
    <location>
        <begin position="93"/>
        <end position="113"/>
    </location>
</feature>
<dbReference type="GO" id="GO:0010468">
    <property type="term" value="P:regulation of gene expression"/>
    <property type="evidence" value="ECO:0007669"/>
    <property type="project" value="TreeGrafter"/>
</dbReference>
<dbReference type="PANTHER" id="PTHR16515">
    <property type="entry name" value="PR DOMAIN ZINC FINGER PROTEIN"/>
    <property type="match status" value="1"/>
</dbReference>
<keyword evidence="4 10" id="KW-0863">Zinc-finger</keyword>
<dbReference type="GO" id="GO:0008170">
    <property type="term" value="F:N-methyltransferase activity"/>
    <property type="evidence" value="ECO:0007669"/>
    <property type="project" value="UniProtKB-ARBA"/>
</dbReference>
<dbReference type="PANTHER" id="PTHR16515:SF49">
    <property type="entry name" value="GASTRULA ZINC FINGER PROTEIN XLCGF49.1-LIKE-RELATED"/>
    <property type="match status" value="1"/>
</dbReference>
<feature type="region of interest" description="Disordered" evidence="11">
    <location>
        <begin position="306"/>
        <end position="389"/>
    </location>
</feature>
<feature type="domain" description="C2H2-type" evidence="12">
    <location>
        <begin position="790"/>
        <end position="818"/>
    </location>
</feature>
<dbReference type="Gene3D" id="3.30.160.60">
    <property type="entry name" value="Classic Zinc Finger"/>
    <property type="match status" value="4"/>
</dbReference>
<feature type="compositionally biased region" description="Polar residues" evidence="11">
    <location>
        <begin position="306"/>
        <end position="321"/>
    </location>
</feature>
<dbReference type="InterPro" id="IPR001214">
    <property type="entry name" value="SET_dom"/>
</dbReference>
<dbReference type="GO" id="GO:0005634">
    <property type="term" value="C:nucleus"/>
    <property type="evidence" value="ECO:0007669"/>
    <property type="project" value="UniProtKB-SubCell"/>
</dbReference>
<evidence type="ECO:0000256" key="6">
    <source>
        <dbReference type="ARBA" id="ARBA00023015"/>
    </source>
</evidence>
<proteinExistence type="predicted"/>
<evidence type="ECO:0000256" key="1">
    <source>
        <dbReference type="ARBA" id="ARBA00004123"/>
    </source>
</evidence>
<dbReference type="GO" id="GO:0008757">
    <property type="term" value="F:S-adenosylmethionine-dependent methyltransferase activity"/>
    <property type="evidence" value="ECO:0007669"/>
    <property type="project" value="UniProtKB-ARBA"/>
</dbReference>
<sequence length="1104" mass="126119">MTRKSVKFPPGLRRGPWKTNITRRESDNKNIPSSIFISASNVQRWSNLKTKFRFGSDSELVDYLLTLGENQPKPSLSPDHESDDGWCPANQNGRKKRGPSLRAVLRRSNRKTGAKSDFVLDSIESEEFQSEDSEQSEGGTSQTRKFKENCLRNTTPNDSSNAPPKKRLDSLSGSKNFLNSDDEKEAKAHQLDAELALIVESVDLQPHKENESELYEFKDDSQDEQQISSGSPTVSCSNKSRVAHRRWKSYHKDKRKWKQSYAAVVTDEEEVMKPMQKDEESTSSEKDRRIFKALKKNRILTAYLDSQNKIADSISKDSCQSRVEDDKVSSKEQEDKPEQELSQPSSKKVLETDVVESDDTRSKEDVSEMPIFEKNDTSSGKENQSEVATLSEPIVVEVGERVKLKKRKKKTLHDSEETTTIIKEDNKNLNDSNTSELEKHSKQKRNWKKSLINYELEGQDSESKKMKTDVSSPSSISNISNIALEESHTEVLPNVSEIRTMREEKIKKESHNDSPKLVVPENELSDQDNDSALVSQCSQCCLRHVQQPCPVLNPLNVLEDSISFEQWQLQCQVQVRCSVIEAPRSKSGRLRKSASGSPSADAEKNNKDGEHLKTTESTRVYAEESLPYALGLQVINEEHGKSVVCRSSVAQFTQFGPLVGPQVHEKDISEESDMKHIWERSNEKHVKYLNTEDPQKSNWLRFIRPAPERHERNITLSVKDEQLYFISIVEIPEGSELLYWADDHISSWSKKKILKSSCGGCNMRFAHPLYYRTHCAVFHDPFHSLTIRKYHCKVCGEAVMGKENIMKHAADLHDGRGAYQCQYCHKFFLRLNYLEMHRTYGCSSNPHRTRPLCDFCGRYFCQPQKLKVHIKRMHSDMSEVLKEFQCKSCLKILGSRAALQRHFKEVHHRDVVVASSCDRCGKSFQNRSNLKIHMLTHSGVKPFRCQQEGCSAAFTTKQCLQFHYKKAHGLSEDALPRIERSIAYTFDAYAGETADGNIVAHKDQMKKPTKLLRKSRKSSTKKTRSQVLQPEGTENRQELMEPVVPVEPIVPEVTECSEPDPVCIIFTESLHILRFYFFFCLTMVCNFNALGEPYSGVRSIHCCC</sequence>
<feature type="domain" description="C2H2-type" evidence="12">
    <location>
        <begin position="943"/>
        <end position="973"/>
    </location>
</feature>
<evidence type="ECO:0000256" key="5">
    <source>
        <dbReference type="ARBA" id="ARBA00022833"/>
    </source>
</evidence>
<dbReference type="Gene3D" id="2.170.270.10">
    <property type="entry name" value="SET domain"/>
    <property type="match status" value="1"/>
</dbReference>
<feature type="region of interest" description="Disordered" evidence="11">
    <location>
        <begin position="587"/>
        <end position="618"/>
    </location>
</feature>
<evidence type="ECO:0000256" key="8">
    <source>
        <dbReference type="ARBA" id="ARBA00023163"/>
    </source>
</evidence>
<name>A0AAV7XYP5_9NEOP</name>
<feature type="domain" description="C2H2-type" evidence="12">
    <location>
        <begin position="819"/>
        <end position="846"/>
    </location>
</feature>
<dbReference type="Pfam" id="PF00096">
    <property type="entry name" value="zf-C2H2"/>
    <property type="match status" value="1"/>
</dbReference>
<feature type="compositionally biased region" description="Basic and acidic residues" evidence="11">
    <location>
        <begin position="271"/>
        <end position="288"/>
    </location>
</feature>
<feature type="compositionally biased region" description="Basic and acidic residues" evidence="11">
    <location>
        <begin position="322"/>
        <end position="339"/>
    </location>
</feature>
<feature type="region of interest" description="Disordered" evidence="11">
    <location>
        <begin position="1"/>
        <end position="28"/>
    </location>
</feature>
<dbReference type="PROSITE" id="PS00028">
    <property type="entry name" value="ZINC_FINGER_C2H2_1"/>
    <property type="match status" value="4"/>
</dbReference>
<dbReference type="GO" id="GO:0003677">
    <property type="term" value="F:DNA binding"/>
    <property type="evidence" value="ECO:0007669"/>
    <property type="project" value="UniProtKB-KW"/>
</dbReference>
<reference evidence="13" key="1">
    <citation type="submission" date="2022-12" db="EMBL/GenBank/DDBJ databases">
        <title>Chromosome-level genome assembly of the bean flower thrips Megalurothrips usitatus.</title>
        <authorList>
            <person name="Ma L."/>
            <person name="Liu Q."/>
            <person name="Li H."/>
            <person name="Cai W."/>
        </authorList>
    </citation>
    <scope>NUCLEOTIDE SEQUENCE</scope>
    <source>
        <strain evidence="13">Cailab_2022a</strain>
    </source>
</reference>
<protein>
    <recommendedName>
        <fullName evidence="12">C2H2-type domain-containing protein</fullName>
    </recommendedName>
</protein>
<evidence type="ECO:0000256" key="7">
    <source>
        <dbReference type="ARBA" id="ARBA00023125"/>
    </source>
</evidence>
<keyword evidence="8" id="KW-0804">Transcription</keyword>
<dbReference type="SUPFAM" id="SSF57667">
    <property type="entry name" value="beta-beta-alpha zinc fingers"/>
    <property type="match status" value="2"/>
</dbReference>
<dbReference type="GO" id="GO:0008276">
    <property type="term" value="F:protein methyltransferase activity"/>
    <property type="evidence" value="ECO:0007669"/>
    <property type="project" value="UniProtKB-ARBA"/>
</dbReference>
<feature type="compositionally biased region" description="Basic and acidic residues" evidence="11">
    <location>
        <begin position="358"/>
        <end position="376"/>
    </location>
</feature>
<evidence type="ECO:0000259" key="12">
    <source>
        <dbReference type="PROSITE" id="PS50157"/>
    </source>
</evidence>
<dbReference type="GO" id="GO:0008270">
    <property type="term" value="F:zinc ion binding"/>
    <property type="evidence" value="ECO:0007669"/>
    <property type="project" value="UniProtKB-KW"/>
</dbReference>
<evidence type="ECO:0000256" key="4">
    <source>
        <dbReference type="ARBA" id="ARBA00022771"/>
    </source>
</evidence>
<gene>
    <name evidence="13" type="ORF">ONE63_000518</name>
</gene>
<dbReference type="InterPro" id="IPR050331">
    <property type="entry name" value="Zinc_finger"/>
</dbReference>
<feature type="compositionally biased region" description="Acidic residues" evidence="11">
    <location>
        <begin position="123"/>
        <end position="135"/>
    </location>
</feature>
<evidence type="ECO:0000256" key="2">
    <source>
        <dbReference type="ARBA" id="ARBA00022723"/>
    </source>
</evidence>
<feature type="compositionally biased region" description="Polar residues" evidence="11">
    <location>
        <begin position="151"/>
        <end position="162"/>
    </location>
</feature>
<dbReference type="InterPro" id="IPR013087">
    <property type="entry name" value="Znf_C2H2_type"/>
</dbReference>
<feature type="region of interest" description="Disordered" evidence="11">
    <location>
        <begin position="202"/>
        <end position="249"/>
    </location>
</feature>
<comment type="subcellular location">
    <subcellularLocation>
        <location evidence="1">Nucleus</location>
    </subcellularLocation>
</comment>
<keyword evidence="3" id="KW-0677">Repeat</keyword>
<evidence type="ECO:0000256" key="3">
    <source>
        <dbReference type="ARBA" id="ARBA00022737"/>
    </source>
</evidence>
<accession>A0AAV7XYP5</accession>
<feature type="compositionally biased region" description="Basic and acidic residues" evidence="11">
    <location>
        <begin position="505"/>
        <end position="514"/>
    </location>
</feature>
<feature type="region of interest" description="Disordered" evidence="11">
    <location>
        <begin position="69"/>
        <end position="187"/>
    </location>
</feature>
<feature type="region of interest" description="Disordered" evidence="11">
    <location>
        <begin position="405"/>
        <end position="444"/>
    </location>
</feature>
<dbReference type="Pfam" id="PF21549">
    <property type="entry name" value="PRDM2_PR"/>
    <property type="match status" value="1"/>
</dbReference>
<evidence type="ECO:0000313" key="13">
    <source>
        <dbReference type="EMBL" id="KAJ1531869.1"/>
    </source>
</evidence>
<feature type="compositionally biased region" description="Basic and acidic residues" evidence="11">
    <location>
        <begin position="205"/>
        <end position="220"/>
    </location>
</feature>
<keyword evidence="9" id="KW-0539">Nucleus</keyword>
<feature type="region of interest" description="Disordered" evidence="11">
    <location>
        <begin position="267"/>
        <end position="288"/>
    </location>
</feature>
<feature type="domain" description="C2H2-type" evidence="12">
    <location>
        <begin position="915"/>
        <end position="942"/>
    </location>
</feature>
<dbReference type="PROSITE" id="PS50157">
    <property type="entry name" value="ZINC_FINGER_C2H2_2"/>
    <property type="match status" value="6"/>
</dbReference>
<dbReference type="SMART" id="SM00355">
    <property type="entry name" value="ZnF_C2H2"/>
    <property type="match status" value="7"/>
</dbReference>
<dbReference type="EMBL" id="JAPTSV010000001">
    <property type="protein sequence ID" value="KAJ1531869.1"/>
    <property type="molecule type" value="Genomic_DNA"/>
</dbReference>
<feature type="domain" description="C2H2-type" evidence="12">
    <location>
        <begin position="851"/>
        <end position="879"/>
    </location>
</feature>
<feature type="domain" description="C2H2-type" evidence="12">
    <location>
        <begin position="884"/>
        <end position="907"/>
    </location>
</feature>
<feature type="compositionally biased region" description="Polar residues" evidence="11">
    <location>
        <begin position="377"/>
        <end position="388"/>
    </location>
</feature>
<keyword evidence="5" id="KW-0862">Zinc</keyword>
<feature type="compositionally biased region" description="Basic residues" evidence="11">
    <location>
        <begin position="1009"/>
        <end position="1024"/>
    </location>
</feature>
<keyword evidence="6" id="KW-0805">Transcription regulation</keyword>
<feature type="region of interest" description="Disordered" evidence="11">
    <location>
        <begin position="505"/>
        <end position="524"/>
    </location>
</feature>
<organism evidence="13 14">
    <name type="scientific">Megalurothrips usitatus</name>
    <name type="common">bean blossom thrips</name>
    <dbReference type="NCBI Taxonomy" id="439358"/>
    <lineage>
        <taxon>Eukaryota</taxon>
        <taxon>Metazoa</taxon>
        <taxon>Ecdysozoa</taxon>
        <taxon>Arthropoda</taxon>
        <taxon>Hexapoda</taxon>
        <taxon>Insecta</taxon>
        <taxon>Pterygota</taxon>
        <taxon>Neoptera</taxon>
        <taxon>Paraneoptera</taxon>
        <taxon>Thysanoptera</taxon>
        <taxon>Terebrantia</taxon>
        <taxon>Thripoidea</taxon>
        <taxon>Thripidae</taxon>
        <taxon>Megalurothrips</taxon>
    </lineage>
</organism>
<dbReference type="AlphaFoldDB" id="A0AAV7XYP5"/>
<feature type="region of interest" description="Disordered" evidence="11">
    <location>
        <begin position="1009"/>
        <end position="1036"/>
    </location>
</feature>
<evidence type="ECO:0000256" key="10">
    <source>
        <dbReference type="PROSITE-ProRule" id="PRU00042"/>
    </source>
</evidence>
<feature type="compositionally biased region" description="Polar residues" evidence="11">
    <location>
        <begin position="224"/>
        <end position="240"/>
    </location>
</feature>
<feature type="compositionally biased region" description="Basic and acidic residues" evidence="11">
    <location>
        <begin position="601"/>
        <end position="616"/>
    </location>
</feature>
<comment type="caution">
    <text evidence="13">The sequence shown here is derived from an EMBL/GenBank/DDBJ whole genome shotgun (WGS) entry which is preliminary data.</text>
</comment>
<keyword evidence="2" id="KW-0479">Metal-binding</keyword>
<dbReference type="Proteomes" id="UP001075354">
    <property type="component" value="Chromosome 1"/>
</dbReference>
<keyword evidence="7" id="KW-0238">DNA-binding</keyword>
<dbReference type="FunFam" id="3.30.160.60:FF:001636">
    <property type="entry name" value="CLUMA_CG004886, isoform A"/>
    <property type="match status" value="1"/>
</dbReference>